<comment type="caution">
    <text evidence="1">The sequence shown here is derived from an EMBL/GenBank/DDBJ whole genome shotgun (WGS) entry which is preliminary data.</text>
</comment>
<proteinExistence type="predicted"/>
<evidence type="ECO:0000313" key="1">
    <source>
        <dbReference type="EMBL" id="KAJ4454517.1"/>
    </source>
</evidence>
<dbReference type="Gene3D" id="3.80.10.10">
    <property type="entry name" value="Ribonuclease Inhibitor"/>
    <property type="match status" value="1"/>
</dbReference>
<keyword evidence="2" id="KW-1185">Reference proteome</keyword>
<accession>A0ABQ8UA81</accession>
<sequence>MTQEQEIVEYPVATNGLWERLPPELLRAIVEASSCPLHVYLQLVGLSHAIREGLRGTLRELSIEPDPALALITTDALAAILGPCKRLEKLTFDANAAGRGAFDPHTTLGWVDEAFGGHTQLAALLMPTPPRCELVVERILSHLPGLVELTLDAGAAMLQLGCQRRYGLCCTGAPVGGPQSVPVWGAPKSEESLAAFVSSLSALTSLELPCVHCPLEPIASHLTSLRMTNPRLVEDLPGPWLCQLEALSISRGPGLTCPPLAPVTRLLAANRATLRRLSVSFTRLSPEEVQSLMDSLCALPHLTDLSLRAPALPPPDLVDRLEHLDIDLVGDLAHVRLASSRLQRLDATFSKATSRLEVSCPALVDLNLTRCTHPCPTVLRCPRLRTLRMVARNLDGSVAPMPDLEVVEAHGDHEIVWEDPAWLLAGSSSPRRLRELNGNGIHLTRPDLLAGLCACGSLVRLAWLRLDVTRFPTHPLVLRLPGQLAHIHLVIEKKGDSADVGRDVVVVDDEDEDEDDDDGRPVALDLQVEAPAGLLDFDLVIEGSLPSARVRLRNCRHLVRLRLWTYGPAALQVDEDAMQPRCLCLEGPLKMASLLSLLTRHGARLRDVTIERPFPAADWALRMMGALSGLPRLTSLLLSLAQAWGVVSLACPQLRQLTLFEFAGVSEVALACPLLERLKGVKNMRRRIYFDLPAPNLQSSDDDE</sequence>
<reference evidence="1" key="1">
    <citation type="journal article" date="2022" name="bioRxiv">
        <title>Genomics of Preaxostyla Flagellates Illuminates Evolutionary Transitions and the Path Towards Mitochondrial Loss.</title>
        <authorList>
            <person name="Novak L.V.F."/>
            <person name="Treitli S.C."/>
            <person name="Pyrih J."/>
            <person name="Halakuc P."/>
            <person name="Pipaliya S.V."/>
            <person name="Vacek V."/>
            <person name="Brzon O."/>
            <person name="Soukal P."/>
            <person name="Eme L."/>
            <person name="Dacks J.B."/>
            <person name="Karnkowska A."/>
            <person name="Elias M."/>
            <person name="Hampl V."/>
        </authorList>
    </citation>
    <scope>NUCLEOTIDE SEQUENCE</scope>
    <source>
        <strain evidence="1">RCP-MX</strain>
    </source>
</reference>
<evidence type="ECO:0000313" key="2">
    <source>
        <dbReference type="Proteomes" id="UP001141327"/>
    </source>
</evidence>
<dbReference type="Proteomes" id="UP001141327">
    <property type="component" value="Unassembled WGS sequence"/>
</dbReference>
<dbReference type="EMBL" id="JAPMOS010000150">
    <property type="protein sequence ID" value="KAJ4454517.1"/>
    <property type="molecule type" value="Genomic_DNA"/>
</dbReference>
<dbReference type="InterPro" id="IPR032675">
    <property type="entry name" value="LRR_dom_sf"/>
</dbReference>
<organism evidence="1 2">
    <name type="scientific">Paratrimastix pyriformis</name>
    <dbReference type="NCBI Taxonomy" id="342808"/>
    <lineage>
        <taxon>Eukaryota</taxon>
        <taxon>Metamonada</taxon>
        <taxon>Preaxostyla</taxon>
        <taxon>Paratrimastigidae</taxon>
        <taxon>Paratrimastix</taxon>
    </lineage>
</organism>
<dbReference type="SUPFAM" id="SSF52047">
    <property type="entry name" value="RNI-like"/>
    <property type="match status" value="1"/>
</dbReference>
<dbReference type="PANTHER" id="PTHR13318">
    <property type="entry name" value="PARTNER OF PAIRED, ISOFORM B-RELATED"/>
    <property type="match status" value="1"/>
</dbReference>
<protein>
    <submittedName>
        <fullName evidence="1">Uncharacterized protein</fullName>
    </submittedName>
</protein>
<dbReference type="PANTHER" id="PTHR13318:SF95">
    <property type="entry name" value="F-BOX PROTEIN YLR352W"/>
    <property type="match status" value="1"/>
</dbReference>
<gene>
    <name evidence="1" type="ORF">PAPYR_10739</name>
</gene>
<name>A0ABQ8UA81_9EUKA</name>